<evidence type="ECO:0000256" key="6">
    <source>
        <dbReference type="RuleBase" id="RU361235"/>
    </source>
</evidence>
<keyword evidence="3 6" id="KW-0378">Hydrolase</keyword>
<dbReference type="InterPro" id="IPR029058">
    <property type="entry name" value="AB_hydrolase_fold"/>
</dbReference>
<dbReference type="SUPFAM" id="SSF53474">
    <property type="entry name" value="alpha/beta-Hydrolases"/>
    <property type="match status" value="1"/>
</dbReference>
<dbReference type="PANTHER" id="PTHR43142">
    <property type="entry name" value="CARBOXYLIC ESTER HYDROLASE"/>
    <property type="match status" value="1"/>
</dbReference>
<reference evidence="8" key="1">
    <citation type="submission" date="2015-01" db="EMBL/GenBank/DDBJ databases">
        <title>Identification and tissue distribution of five antennal esterases from the codling moth Cydia pomonella.</title>
        <authorList>
            <person name="Huang X."/>
            <person name="Feng J."/>
        </authorList>
    </citation>
    <scope>NUCLEOTIDE SEQUENCE</scope>
</reference>
<dbReference type="EC" id="3.1.1.-" evidence="6"/>
<proteinExistence type="evidence at transcript level"/>
<dbReference type="InterPro" id="IPR002018">
    <property type="entry name" value="CarbesteraseB"/>
</dbReference>
<keyword evidence="6" id="KW-0732">Signal</keyword>
<evidence type="ECO:0000256" key="1">
    <source>
        <dbReference type="ARBA" id="ARBA00005964"/>
    </source>
</evidence>
<comment type="similarity">
    <text evidence="1 6">Belongs to the type-B carboxylesterase/lipase family.</text>
</comment>
<keyword evidence="4" id="KW-1015">Disulfide bond</keyword>
<dbReference type="ESTHER" id="cydpo-a0a0h4shu3">
    <property type="family name" value="Carb_B_Arthropoda"/>
</dbReference>
<feature type="chain" id="PRO_5005118822" description="Carboxylic ester hydrolase" evidence="6">
    <location>
        <begin position="25"/>
        <end position="540"/>
    </location>
</feature>
<evidence type="ECO:0000256" key="3">
    <source>
        <dbReference type="ARBA" id="ARBA00022801"/>
    </source>
</evidence>
<dbReference type="Gene3D" id="3.40.50.1820">
    <property type="entry name" value="alpha/beta hydrolase"/>
    <property type="match status" value="1"/>
</dbReference>
<feature type="signal peptide" evidence="6">
    <location>
        <begin position="1"/>
        <end position="24"/>
    </location>
</feature>
<dbReference type="EMBL" id="KP677287">
    <property type="protein sequence ID" value="AKP92855.1"/>
    <property type="molecule type" value="mRNA"/>
</dbReference>
<dbReference type="AlphaFoldDB" id="A0A0H4SHU3"/>
<evidence type="ECO:0000256" key="2">
    <source>
        <dbReference type="ARBA" id="ARBA00022487"/>
    </source>
</evidence>
<evidence type="ECO:0000313" key="8">
    <source>
        <dbReference type="EMBL" id="AKP92855.1"/>
    </source>
</evidence>
<dbReference type="PROSITE" id="PS00122">
    <property type="entry name" value="CARBOXYLESTERASE_B_1"/>
    <property type="match status" value="1"/>
</dbReference>
<keyword evidence="5" id="KW-0325">Glycoprotein</keyword>
<evidence type="ECO:0000256" key="4">
    <source>
        <dbReference type="ARBA" id="ARBA00023157"/>
    </source>
</evidence>
<feature type="domain" description="Carboxylesterase type B" evidence="7">
    <location>
        <begin position="19"/>
        <end position="509"/>
    </location>
</feature>
<keyword evidence="2" id="KW-0719">Serine esterase</keyword>
<dbReference type="PANTHER" id="PTHR43142:SF1">
    <property type="entry name" value="CARBOXYLIC ESTER HYDROLASE"/>
    <property type="match status" value="1"/>
</dbReference>
<dbReference type="InterPro" id="IPR019826">
    <property type="entry name" value="Carboxylesterase_B_AS"/>
</dbReference>
<dbReference type="GO" id="GO:0052689">
    <property type="term" value="F:carboxylic ester hydrolase activity"/>
    <property type="evidence" value="ECO:0007669"/>
    <property type="project" value="UniProtKB-KW"/>
</dbReference>
<organism evidence="8">
    <name type="scientific">Cydia pomonella</name>
    <name type="common">Codling moth</name>
    <dbReference type="NCBI Taxonomy" id="82600"/>
    <lineage>
        <taxon>Eukaryota</taxon>
        <taxon>Metazoa</taxon>
        <taxon>Ecdysozoa</taxon>
        <taxon>Arthropoda</taxon>
        <taxon>Hexapoda</taxon>
        <taxon>Insecta</taxon>
        <taxon>Pterygota</taxon>
        <taxon>Neoptera</taxon>
        <taxon>Endopterygota</taxon>
        <taxon>Lepidoptera</taxon>
        <taxon>Glossata</taxon>
        <taxon>Ditrysia</taxon>
        <taxon>Tortricoidea</taxon>
        <taxon>Tortricidae</taxon>
        <taxon>Olethreutinae</taxon>
        <taxon>Grapholitini</taxon>
        <taxon>Cydia</taxon>
    </lineage>
</organism>
<sequence>MKWLALFSLVAATILQQPAPLVRTRSGYVRGRVSRDGRLVEYLGIPYGTVSDENRFKAPLPPPAWDGVFEAVNTNTRCPQTIMGAVIIGNPDCLKLNVYTPTRTRGKLLPVMVYIHGGCFFEGTGSAFLYGADYFVEHGVVFVGINYRLNVEGFLCLGTEDAPGNAGLKDQVAALRWIKDNIEAFGGNPDSVTLFGESAGAVSSSFLVLSQAARGLFHRVILQSGSTLAPWALQHDPIRTASALVKEFGYNTKDPYEIYDILRNKTVNELIKVKAAENQNYVSSDTLFVPCIEKNLPEVEAIVTEYPTSIIESGNYTKVPMIIGFNDNEGIYFVAKDYGNSLKSIDPKENLHLDLEFPTELDRNSTVDIIKNHYFPPEKDELILNMVDLYSDLHFKFPSVIESDLYAKTTDKPIYFYLFKYGGYRNMAKIIVGYGATGGASHADELFYLFKPHSIPFPHQLERRMIKRMVTLWTNFAKYGDPTPTTSPLLPFRWQPGRASNPSALVIDGQLSTGRLWDYATVDLWNQTYSKYRRKLYGFQ</sequence>
<protein>
    <recommendedName>
        <fullName evidence="6">Carboxylic ester hydrolase</fullName>
        <ecNumber evidence="6">3.1.1.-</ecNumber>
    </recommendedName>
</protein>
<dbReference type="Pfam" id="PF00135">
    <property type="entry name" value="COesterase"/>
    <property type="match status" value="1"/>
</dbReference>
<evidence type="ECO:0000256" key="5">
    <source>
        <dbReference type="ARBA" id="ARBA00023180"/>
    </source>
</evidence>
<name>A0A0H4SHU3_CYDPO</name>
<evidence type="ECO:0000259" key="7">
    <source>
        <dbReference type="Pfam" id="PF00135"/>
    </source>
</evidence>
<accession>A0A0H4SHU3</accession>